<comment type="caution">
    <text evidence="2">The sequence shown here is derived from an EMBL/GenBank/DDBJ whole genome shotgun (WGS) entry which is preliminary data.</text>
</comment>
<sequence length="144" mass="15633">MPVAGLSSKLRQPAVGSRPVHSAAPMPSLDRNAGSQGRAHPRGAGPPPTLSCQLSLKSPRGYREQVAPSDRARSWKMARLKDEHSENVLNRFMKQAVVSRTQPDLLLSPLANTLLLFHGLAQRFLPIQVEQGGTSGKPQHRPHG</sequence>
<reference evidence="2" key="1">
    <citation type="journal article" date="2023" name="Science">
        <title>Genome structures resolve the early diversification of teleost fishes.</title>
        <authorList>
            <person name="Parey E."/>
            <person name="Louis A."/>
            <person name="Montfort J."/>
            <person name="Bouchez O."/>
            <person name="Roques C."/>
            <person name="Iampietro C."/>
            <person name="Lluch J."/>
            <person name="Castinel A."/>
            <person name="Donnadieu C."/>
            <person name="Desvignes T."/>
            <person name="Floi Bucao C."/>
            <person name="Jouanno E."/>
            <person name="Wen M."/>
            <person name="Mejri S."/>
            <person name="Dirks R."/>
            <person name="Jansen H."/>
            <person name="Henkel C."/>
            <person name="Chen W.J."/>
            <person name="Zahm M."/>
            <person name="Cabau C."/>
            <person name="Klopp C."/>
            <person name="Thompson A.W."/>
            <person name="Robinson-Rechavi M."/>
            <person name="Braasch I."/>
            <person name="Lecointre G."/>
            <person name="Bobe J."/>
            <person name="Postlethwait J.H."/>
            <person name="Berthelot C."/>
            <person name="Roest Crollius H."/>
            <person name="Guiguen Y."/>
        </authorList>
    </citation>
    <scope>NUCLEOTIDE SEQUENCE</scope>
    <source>
        <strain evidence="2">NC1722</strain>
    </source>
</reference>
<feature type="region of interest" description="Disordered" evidence="1">
    <location>
        <begin position="1"/>
        <end position="73"/>
    </location>
</feature>
<proteinExistence type="predicted"/>
<evidence type="ECO:0000256" key="1">
    <source>
        <dbReference type="SAM" id="MobiDB-lite"/>
    </source>
</evidence>
<protein>
    <submittedName>
        <fullName evidence="2">Uncharacterized protein</fullName>
    </submittedName>
</protein>
<dbReference type="Proteomes" id="UP001221898">
    <property type="component" value="Unassembled WGS sequence"/>
</dbReference>
<evidence type="ECO:0000313" key="2">
    <source>
        <dbReference type="EMBL" id="KAJ8405315.1"/>
    </source>
</evidence>
<dbReference type="EMBL" id="JAINUG010000049">
    <property type="protein sequence ID" value="KAJ8405315.1"/>
    <property type="molecule type" value="Genomic_DNA"/>
</dbReference>
<gene>
    <name evidence="2" type="ORF">AAFF_G00323060</name>
</gene>
<organism evidence="2 3">
    <name type="scientific">Aldrovandia affinis</name>
    <dbReference type="NCBI Taxonomy" id="143900"/>
    <lineage>
        <taxon>Eukaryota</taxon>
        <taxon>Metazoa</taxon>
        <taxon>Chordata</taxon>
        <taxon>Craniata</taxon>
        <taxon>Vertebrata</taxon>
        <taxon>Euteleostomi</taxon>
        <taxon>Actinopterygii</taxon>
        <taxon>Neopterygii</taxon>
        <taxon>Teleostei</taxon>
        <taxon>Notacanthiformes</taxon>
        <taxon>Halosauridae</taxon>
        <taxon>Aldrovandia</taxon>
    </lineage>
</organism>
<name>A0AAD7WQI0_9TELE</name>
<dbReference type="AlphaFoldDB" id="A0AAD7WQI0"/>
<evidence type="ECO:0000313" key="3">
    <source>
        <dbReference type="Proteomes" id="UP001221898"/>
    </source>
</evidence>
<keyword evidence="3" id="KW-1185">Reference proteome</keyword>
<accession>A0AAD7WQI0</accession>